<dbReference type="AlphaFoldDB" id="R0JE58"/>
<evidence type="ECO:0000313" key="2">
    <source>
        <dbReference type="EMBL" id="EOA95540.1"/>
    </source>
</evidence>
<gene>
    <name evidence="2" type="ORF">Anapl_14531</name>
</gene>
<accession>R0JE58</accession>
<protein>
    <submittedName>
        <fullName evidence="2">Uncharacterized protein</fullName>
    </submittedName>
</protein>
<name>R0JE58_ANAPL</name>
<keyword evidence="3" id="KW-1185">Reference proteome</keyword>
<feature type="region of interest" description="Disordered" evidence="1">
    <location>
        <begin position="56"/>
        <end position="79"/>
    </location>
</feature>
<dbReference type="Proteomes" id="UP000296049">
    <property type="component" value="Unassembled WGS sequence"/>
</dbReference>
<organism evidence="2 3">
    <name type="scientific">Anas platyrhynchos</name>
    <name type="common">Mallard</name>
    <name type="synonym">Anas boschas</name>
    <dbReference type="NCBI Taxonomy" id="8839"/>
    <lineage>
        <taxon>Eukaryota</taxon>
        <taxon>Metazoa</taxon>
        <taxon>Chordata</taxon>
        <taxon>Craniata</taxon>
        <taxon>Vertebrata</taxon>
        <taxon>Euteleostomi</taxon>
        <taxon>Archelosauria</taxon>
        <taxon>Archosauria</taxon>
        <taxon>Dinosauria</taxon>
        <taxon>Saurischia</taxon>
        <taxon>Theropoda</taxon>
        <taxon>Coelurosauria</taxon>
        <taxon>Aves</taxon>
        <taxon>Neognathae</taxon>
        <taxon>Galloanserae</taxon>
        <taxon>Anseriformes</taxon>
        <taxon>Anatidae</taxon>
        <taxon>Anatinae</taxon>
        <taxon>Anas</taxon>
    </lineage>
</organism>
<dbReference type="EMBL" id="KB744255">
    <property type="protein sequence ID" value="EOA95540.1"/>
    <property type="molecule type" value="Genomic_DNA"/>
</dbReference>
<proteinExistence type="predicted"/>
<evidence type="ECO:0000256" key="1">
    <source>
        <dbReference type="SAM" id="MobiDB-lite"/>
    </source>
</evidence>
<evidence type="ECO:0000313" key="3">
    <source>
        <dbReference type="Proteomes" id="UP000296049"/>
    </source>
</evidence>
<reference evidence="3" key="1">
    <citation type="journal article" date="2013" name="Nat. Genet.">
        <title>The duck genome and transcriptome provide insight into an avian influenza virus reservoir species.</title>
        <authorList>
            <person name="Huang Y."/>
            <person name="Li Y."/>
            <person name="Burt D.W."/>
            <person name="Chen H."/>
            <person name="Zhang Y."/>
            <person name="Qian W."/>
            <person name="Kim H."/>
            <person name="Gan S."/>
            <person name="Zhao Y."/>
            <person name="Li J."/>
            <person name="Yi K."/>
            <person name="Feng H."/>
            <person name="Zhu P."/>
            <person name="Li B."/>
            <person name="Liu Q."/>
            <person name="Fairley S."/>
            <person name="Magor K.E."/>
            <person name="Du Z."/>
            <person name="Hu X."/>
            <person name="Goodman L."/>
            <person name="Tafer H."/>
            <person name="Vignal A."/>
            <person name="Lee T."/>
            <person name="Kim K.W."/>
            <person name="Sheng Z."/>
            <person name="An Y."/>
            <person name="Searle S."/>
            <person name="Herrero J."/>
            <person name="Groenen M.A."/>
            <person name="Crooijmans R.P."/>
            <person name="Faraut T."/>
            <person name="Cai Q."/>
            <person name="Webster R.G."/>
            <person name="Aldridge J.R."/>
            <person name="Warren W.C."/>
            <person name="Bartschat S."/>
            <person name="Kehr S."/>
            <person name="Marz M."/>
            <person name="Stadler P.F."/>
            <person name="Smith J."/>
            <person name="Kraus R.H."/>
            <person name="Zhao Y."/>
            <person name="Ren L."/>
            <person name="Fei J."/>
            <person name="Morisson M."/>
            <person name="Kaiser P."/>
            <person name="Griffin D.K."/>
            <person name="Rao M."/>
            <person name="Pitel F."/>
            <person name="Wang J."/>
            <person name="Li N."/>
        </authorList>
    </citation>
    <scope>NUCLEOTIDE SEQUENCE [LARGE SCALE GENOMIC DNA]</scope>
</reference>
<sequence length="456" mass="49436">MKSLADPLASNTIKINCDRRTAGILRCTRLAHVYRNTQENVIYKHAVAKLRTDRDAVQAHATEQAPSPEEKPNGPTGIRPDLGLVLLTPVLAELSGREVFGAGATLTARLDHCGARAGAVPQLFVVPRDRGQKKAGEAGAEQVTREIRHSSSTRAKIQGSEEQRDTAVTFQEAISGCSSIQVQVFTFLHGKLHQKTDQREKLLGHGREVEKRECPSLHSCPEPAHCALTQTAATSVCASSVRKPSLPDMATAQTSFAAGSLLSPLSTVTGQTQRWGQQEVLTCSNPSRDQLSGYVYTDGCKQIPVPYLRPNLLEASQPQPSVPDSQDLRLARGVLQLFSTPSGGAAAPVAWAVAKLVQESSVKSWFIWGWDFRGIEARTRAIMAQADDFTAGTWFCSRSWCWRTWLGKTPPDGGGPSPVLVPWWDRVAASPEQEALGFLPAEDGSGSVLMQKKAQN</sequence>